<keyword evidence="2" id="KW-0964">Secreted</keyword>
<protein>
    <recommendedName>
        <fullName evidence="6">C-type lectin domain-containing protein</fullName>
    </recommendedName>
</protein>
<organism evidence="7 8">
    <name type="scientific">Meganyctiphanes norvegica</name>
    <name type="common">Northern krill</name>
    <name type="synonym">Thysanopoda norvegica</name>
    <dbReference type="NCBI Taxonomy" id="48144"/>
    <lineage>
        <taxon>Eukaryota</taxon>
        <taxon>Metazoa</taxon>
        <taxon>Ecdysozoa</taxon>
        <taxon>Arthropoda</taxon>
        <taxon>Crustacea</taxon>
        <taxon>Multicrustacea</taxon>
        <taxon>Malacostraca</taxon>
        <taxon>Eumalacostraca</taxon>
        <taxon>Eucarida</taxon>
        <taxon>Euphausiacea</taxon>
        <taxon>Euphausiidae</taxon>
        <taxon>Meganyctiphanes</taxon>
    </lineage>
</organism>
<dbReference type="SUPFAM" id="SSF56436">
    <property type="entry name" value="C-type lectin-like"/>
    <property type="match status" value="1"/>
</dbReference>
<evidence type="ECO:0000313" key="8">
    <source>
        <dbReference type="Proteomes" id="UP001497623"/>
    </source>
</evidence>
<dbReference type="Proteomes" id="UP001497623">
    <property type="component" value="Unassembled WGS sequence"/>
</dbReference>
<comment type="caution">
    <text evidence="7">The sequence shown here is derived from an EMBL/GenBank/DDBJ whole genome shotgun (WGS) entry which is preliminary data.</text>
</comment>
<feature type="domain" description="C-type lectin" evidence="6">
    <location>
        <begin position="79"/>
        <end position="198"/>
    </location>
</feature>
<evidence type="ECO:0000313" key="7">
    <source>
        <dbReference type="EMBL" id="CAL4172465.1"/>
    </source>
</evidence>
<proteinExistence type="predicted"/>
<dbReference type="GO" id="GO:0005615">
    <property type="term" value="C:extracellular space"/>
    <property type="evidence" value="ECO:0007669"/>
    <property type="project" value="TreeGrafter"/>
</dbReference>
<dbReference type="GO" id="GO:0030246">
    <property type="term" value="F:carbohydrate binding"/>
    <property type="evidence" value="ECO:0007669"/>
    <property type="project" value="UniProtKB-KW"/>
</dbReference>
<dbReference type="AlphaFoldDB" id="A0AAV2SBJ9"/>
<feature type="signal peptide" evidence="5">
    <location>
        <begin position="1"/>
        <end position="24"/>
    </location>
</feature>
<feature type="chain" id="PRO_5043965754" description="C-type lectin domain-containing protein" evidence="5">
    <location>
        <begin position="25"/>
        <end position="201"/>
    </location>
</feature>
<dbReference type="CDD" id="cd00037">
    <property type="entry name" value="CLECT"/>
    <property type="match status" value="1"/>
</dbReference>
<comment type="subcellular location">
    <subcellularLocation>
        <location evidence="1">Secreted</location>
    </subcellularLocation>
</comment>
<dbReference type="Pfam" id="PF00059">
    <property type="entry name" value="Lectin_C"/>
    <property type="match status" value="1"/>
</dbReference>
<evidence type="ECO:0000256" key="2">
    <source>
        <dbReference type="ARBA" id="ARBA00022525"/>
    </source>
</evidence>
<dbReference type="GO" id="GO:0008083">
    <property type="term" value="F:growth factor activity"/>
    <property type="evidence" value="ECO:0007669"/>
    <property type="project" value="TreeGrafter"/>
</dbReference>
<dbReference type="InterPro" id="IPR051663">
    <property type="entry name" value="CLec_Tetranectin-domain"/>
</dbReference>
<dbReference type="SMART" id="SM00034">
    <property type="entry name" value="CLECT"/>
    <property type="match status" value="1"/>
</dbReference>
<dbReference type="InterPro" id="IPR016187">
    <property type="entry name" value="CTDL_fold"/>
</dbReference>
<dbReference type="InterPro" id="IPR001304">
    <property type="entry name" value="C-type_lectin-like"/>
</dbReference>
<dbReference type="PROSITE" id="PS50041">
    <property type="entry name" value="C_TYPE_LECTIN_2"/>
    <property type="match status" value="1"/>
</dbReference>
<keyword evidence="8" id="KW-1185">Reference proteome</keyword>
<name>A0AAV2SBJ9_MEGNR</name>
<dbReference type="InterPro" id="IPR016186">
    <property type="entry name" value="C-type_lectin-like/link_sf"/>
</dbReference>
<evidence type="ECO:0000256" key="4">
    <source>
        <dbReference type="ARBA" id="ARBA00022734"/>
    </source>
</evidence>
<evidence type="ECO:0000256" key="5">
    <source>
        <dbReference type="SAM" id="SignalP"/>
    </source>
</evidence>
<evidence type="ECO:0000259" key="6">
    <source>
        <dbReference type="PROSITE" id="PS50041"/>
    </source>
</evidence>
<dbReference type="Gene3D" id="3.10.100.10">
    <property type="entry name" value="Mannose-Binding Protein A, subunit A"/>
    <property type="match status" value="1"/>
</dbReference>
<evidence type="ECO:0000256" key="3">
    <source>
        <dbReference type="ARBA" id="ARBA00022729"/>
    </source>
</evidence>
<reference evidence="7 8" key="1">
    <citation type="submission" date="2024-05" db="EMBL/GenBank/DDBJ databases">
        <authorList>
            <person name="Wallberg A."/>
        </authorList>
    </citation>
    <scope>NUCLEOTIDE SEQUENCE [LARGE SCALE GENOMIC DNA]</scope>
</reference>
<gene>
    <name evidence="7" type="ORF">MNOR_LOCUS34271</name>
</gene>
<dbReference type="EMBL" id="CAXKWB010052206">
    <property type="protein sequence ID" value="CAL4172465.1"/>
    <property type="molecule type" value="Genomic_DNA"/>
</dbReference>
<keyword evidence="4" id="KW-0430">Lectin</keyword>
<dbReference type="PANTHER" id="PTHR22799:SF1">
    <property type="entry name" value="C-TYPE LECTIN DOMAIN FAMILY 11 MEMBER A"/>
    <property type="match status" value="1"/>
</dbReference>
<evidence type="ECO:0000256" key="1">
    <source>
        <dbReference type="ARBA" id="ARBA00004613"/>
    </source>
</evidence>
<sequence>MRGSLLGIHALVVLLLVVTKDVYGELVVNSQQHQDLTAVLGVLQRALLNTMEAVSNLTQVVAKGHGLDYNECPVPFINLMNQCFYLNKVDKLDFEASRKFCQGMGADLAQPKYPHALRVYIRDTFGDTRSIFKLGGSDLVEEGDWRWLTGESITEWWSPGQPDDYRGQQDCLYVQCSPAYKQPFDDGGCQSKTPFICEYKK</sequence>
<accession>A0AAV2SBJ9</accession>
<keyword evidence="3 5" id="KW-0732">Signal</keyword>
<dbReference type="PANTHER" id="PTHR22799">
    <property type="entry name" value="TETRANECTIN-RELATED"/>
    <property type="match status" value="1"/>
</dbReference>